<evidence type="ECO:0008006" key="4">
    <source>
        <dbReference type="Google" id="ProtNLM"/>
    </source>
</evidence>
<dbReference type="EMBL" id="FOCQ01000007">
    <property type="protein sequence ID" value="SEN24019.1"/>
    <property type="molecule type" value="Genomic_DNA"/>
</dbReference>
<reference evidence="2 3" key="1">
    <citation type="submission" date="2016-10" db="EMBL/GenBank/DDBJ databases">
        <authorList>
            <person name="de Groot N.N."/>
        </authorList>
    </citation>
    <scope>NUCLEOTIDE SEQUENCE [LARGE SCALE GENOMIC DNA]</scope>
    <source>
        <strain evidence="2 3">DSM 46701</strain>
    </source>
</reference>
<accession>A0A1H8EX36</accession>
<keyword evidence="1" id="KW-0472">Membrane</keyword>
<dbReference type="InterPro" id="IPR011009">
    <property type="entry name" value="Kinase-like_dom_sf"/>
</dbReference>
<name>A0A1H8EX36_9BACL</name>
<dbReference type="Gene3D" id="1.10.510.10">
    <property type="entry name" value="Transferase(Phosphotransferase) domain 1"/>
    <property type="match status" value="1"/>
</dbReference>
<dbReference type="SUPFAM" id="SSF56112">
    <property type="entry name" value="Protein kinase-like (PK-like)"/>
    <property type="match status" value="1"/>
</dbReference>
<sequence>MLIREQHVKRRYYERFQVEDVINFFSGQLLQAKSSDGAQVFLQSIKINRRPLPAGYQEALKKLQHPHLAPILDILEEEDQLILVHPPFSGDPLPLLVNRERAMEPEYAIQIADMLFKTLTDLDRLPLKMGAALDPKNILLNGDNPVLLFYYIKDEQTSALDDKWRELLYYLLTGQAPSDSLKQCEKQLEAKQVPPKFKKLALQCLDSKVSFDEVRRAIADMSAANRQAHAGFRSDAKQRKRRRIYTTVSVFAAFLVLVAIAVSQWKPLDSSASGDPFGFFRPQEEEKKDKFSSDELIQSVSFSNEKRSYTLPYILQGASTVRGEIMLEKLNGFIGLLETKDKQSAYGLEIDNQGRLTLFQKAGNRKFEFGNSGTVYRIKPGKKYTFELHYFPGEPLRISINEQGQVEKWMAVGTSPIHSELFFRFYGREGATLFYPQLNAISDRKAVEDAWMNGQPWQLDFGQGILTVDDQQKNRLKVTPRTQVRVALTASASLTLIPPADGDRLHMDLQAIDGSRYRLVWKKSNRLFLYRFKDSLEKVKEQEIDWSLKDNEPVQVSVTSVFNELQIKLTHGSKTAEIKYVSDEPISLRDVTLRNPKGFELLQENQQEKGRN</sequence>
<dbReference type="STRING" id="1173111.SAMN05444955_107217"/>
<organism evidence="2 3">
    <name type="scientific">Lihuaxuella thermophila</name>
    <dbReference type="NCBI Taxonomy" id="1173111"/>
    <lineage>
        <taxon>Bacteria</taxon>
        <taxon>Bacillati</taxon>
        <taxon>Bacillota</taxon>
        <taxon>Bacilli</taxon>
        <taxon>Bacillales</taxon>
        <taxon>Thermoactinomycetaceae</taxon>
        <taxon>Lihuaxuella</taxon>
    </lineage>
</organism>
<evidence type="ECO:0000256" key="1">
    <source>
        <dbReference type="SAM" id="Phobius"/>
    </source>
</evidence>
<keyword evidence="3" id="KW-1185">Reference proteome</keyword>
<dbReference type="AlphaFoldDB" id="A0A1H8EX36"/>
<feature type="transmembrane region" description="Helical" evidence="1">
    <location>
        <begin position="244"/>
        <end position="265"/>
    </location>
</feature>
<evidence type="ECO:0000313" key="2">
    <source>
        <dbReference type="EMBL" id="SEN24019.1"/>
    </source>
</evidence>
<protein>
    <recommendedName>
        <fullName evidence="4">Protein kinase domain-containing protein</fullName>
    </recommendedName>
</protein>
<proteinExistence type="predicted"/>
<dbReference type="Proteomes" id="UP000199695">
    <property type="component" value="Unassembled WGS sequence"/>
</dbReference>
<dbReference type="Gene3D" id="3.30.200.20">
    <property type="entry name" value="Phosphorylase Kinase, domain 1"/>
    <property type="match status" value="1"/>
</dbReference>
<gene>
    <name evidence="2" type="ORF">SAMN05444955_107217</name>
</gene>
<keyword evidence="1" id="KW-0812">Transmembrane</keyword>
<keyword evidence="1" id="KW-1133">Transmembrane helix</keyword>
<evidence type="ECO:0000313" key="3">
    <source>
        <dbReference type="Proteomes" id="UP000199695"/>
    </source>
</evidence>